<keyword evidence="4" id="KW-1003">Cell membrane</keyword>
<feature type="transmembrane region" description="Helical" evidence="9">
    <location>
        <begin position="108"/>
        <end position="125"/>
    </location>
</feature>
<name>A0A1E3Q6E2_LIPST</name>
<feature type="transmembrane region" description="Helical" evidence="9">
    <location>
        <begin position="405"/>
        <end position="423"/>
    </location>
</feature>
<keyword evidence="7 9" id="KW-1133">Transmembrane helix</keyword>
<feature type="transmembrane region" description="Helical" evidence="9">
    <location>
        <begin position="262"/>
        <end position="282"/>
    </location>
</feature>
<dbReference type="NCBIfam" id="TIGR00913">
    <property type="entry name" value="2A0310"/>
    <property type="match status" value="1"/>
</dbReference>
<evidence type="ECO:0000313" key="12">
    <source>
        <dbReference type="Proteomes" id="UP000094385"/>
    </source>
</evidence>
<reference evidence="11 12" key="1">
    <citation type="journal article" date="2016" name="Proc. Natl. Acad. Sci. U.S.A.">
        <title>Comparative genomics of biotechnologically important yeasts.</title>
        <authorList>
            <person name="Riley R."/>
            <person name="Haridas S."/>
            <person name="Wolfe K.H."/>
            <person name="Lopes M.R."/>
            <person name="Hittinger C.T."/>
            <person name="Goeker M."/>
            <person name="Salamov A.A."/>
            <person name="Wisecaver J.H."/>
            <person name="Long T.M."/>
            <person name="Calvey C.H."/>
            <person name="Aerts A.L."/>
            <person name="Barry K.W."/>
            <person name="Choi C."/>
            <person name="Clum A."/>
            <person name="Coughlan A.Y."/>
            <person name="Deshpande S."/>
            <person name="Douglass A.P."/>
            <person name="Hanson S.J."/>
            <person name="Klenk H.-P."/>
            <person name="LaButti K.M."/>
            <person name="Lapidus A."/>
            <person name="Lindquist E.A."/>
            <person name="Lipzen A.M."/>
            <person name="Meier-Kolthoff J.P."/>
            <person name="Ohm R.A."/>
            <person name="Otillar R.P."/>
            <person name="Pangilinan J.L."/>
            <person name="Peng Y."/>
            <person name="Rokas A."/>
            <person name="Rosa C.A."/>
            <person name="Scheuner C."/>
            <person name="Sibirny A.A."/>
            <person name="Slot J.C."/>
            <person name="Stielow J.B."/>
            <person name="Sun H."/>
            <person name="Kurtzman C.P."/>
            <person name="Blackwell M."/>
            <person name="Grigoriev I.V."/>
            <person name="Jeffries T.W."/>
        </authorList>
    </citation>
    <scope>NUCLEOTIDE SEQUENCE [LARGE SCALE GENOMIC DNA]</scope>
    <source>
        <strain evidence="11 12">NRRL Y-11557</strain>
    </source>
</reference>
<evidence type="ECO:0000259" key="10">
    <source>
        <dbReference type="Pfam" id="PF00324"/>
    </source>
</evidence>
<evidence type="ECO:0000256" key="8">
    <source>
        <dbReference type="ARBA" id="ARBA00023136"/>
    </source>
</evidence>
<evidence type="ECO:0000256" key="4">
    <source>
        <dbReference type="ARBA" id="ARBA00022475"/>
    </source>
</evidence>
<dbReference type="STRING" id="675824.A0A1E3Q6E2"/>
<dbReference type="OrthoDB" id="3900342at2759"/>
<keyword evidence="6" id="KW-0029">Amino-acid transport</keyword>
<dbReference type="FunFam" id="1.20.1740.10:FF:000017">
    <property type="entry name" value="Amino acid permease"/>
    <property type="match status" value="1"/>
</dbReference>
<proteinExistence type="inferred from homology"/>
<dbReference type="InterPro" id="IPR050524">
    <property type="entry name" value="APC_YAT"/>
</dbReference>
<evidence type="ECO:0000256" key="3">
    <source>
        <dbReference type="ARBA" id="ARBA00022448"/>
    </source>
</evidence>
<keyword evidence="8 9" id="KW-0472">Membrane</keyword>
<evidence type="ECO:0000256" key="6">
    <source>
        <dbReference type="ARBA" id="ARBA00022970"/>
    </source>
</evidence>
<evidence type="ECO:0000256" key="5">
    <source>
        <dbReference type="ARBA" id="ARBA00022692"/>
    </source>
</evidence>
<dbReference type="PANTHER" id="PTHR43341">
    <property type="entry name" value="AMINO ACID PERMEASE"/>
    <property type="match status" value="1"/>
</dbReference>
<evidence type="ECO:0000256" key="9">
    <source>
        <dbReference type="SAM" id="Phobius"/>
    </source>
</evidence>
<dbReference type="PIRSF" id="PIRSF006060">
    <property type="entry name" value="AA_transporter"/>
    <property type="match status" value="1"/>
</dbReference>
<dbReference type="Proteomes" id="UP000094385">
    <property type="component" value="Unassembled WGS sequence"/>
</dbReference>
<keyword evidence="12" id="KW-1185">Reference proteome</keyword>
<evidence type="ECO:0000256" key="7">
    <source>
        <dbReference type="ARBA" id="ARBA00022989"/>
    </source>
</evidence>
<feature type="transmembrane region" description="Helical" evidence="9">
    <location>
        <begin position="189"/>
        <end position="208"/>
    </location>
</feature>
<dbReference type="EMBL" id="KV454294">
    <property type="protein sequence ID" value="ODQ73269.1"/>
    <property type="molecule type" value="Genomic_DNA"/>
</dbReference>
<dbReference type="AlphaFoldDB" id="A0A1E3Q6E2"/>
<dbReference type="InterPro" id="IPR004840">
    <property type="entry name" value="Amino_acid_permease_CS"/>
</dbReference>
<accession>A0A1E3Q6E2</accession>
<dbReference type="Gene3D" id="1.20.1740.10">
    <property type="entry name" value="Amino acid/polyamine transporter I"/>
    <property type="match status" value="1"/>
</dbReference>
<keyword evidence="3" id="KW-0813">Transport</keyword>
<dbReference type="PANTHER" id="PTHR43341:SF1">
    <property type="entry name" value="GENERAL AMINO-ACID PERMEASE GAP1"/>
    <property type="match status" value="1"/>
</dbReference>
<evidence type="ECO:0000256" key="1">
    <source>
        <dbReference type="ARBA" id="ARBA00004651"/>
    </source>
</evidence>
<dbReference type="GO" id="GO:0015171">
    <property type="term" value="F:amino acid transmembrane transporter activity"/>
    <property type="evidence" value="ECO:0007669"/>
    <property type="project" value="TreeGrafter"/>
</dbReference>
<comment type="subcellular location">
    <subcellularLocation>
        <location evidence="1">Cell membrane</location>
        <topology evidence="1">Multi-pass membrane protein</topology>
    </subcellularLocation>
</comment>
<evidence type="ECO:0000313" key="11">
    <source>
        <dbReference type="EMBL" id="ODQ73269.1"/>
    </source>
</evidence>
<feature type="domain" description="Amino acid permease/ SLC12A" evidence="10">
    <location>
        <begin position="80"/>
        <end position="537"/>
    </location>
</feature>
<protein>
    <recommendedName>
        <fullName evidence="10">Amino acid permease/ SLC12A domain-containing protein</fullName>
    </recommendedName>
</protein>
<comment type="similarity">
    <text evidence="2">Belongs to the amino acid-polyamine-organocation (APC) superfamily. YAT (TC 2.A.3.10) family.</text>
</comment>
<dbReference type="GO" id="GO:0005886">
    <property type="term" value="C:plasma membrane"/>
    <property type="evidence" value="ECO:0007669"/>
    <property type="project" value="UniProtKB-SubCell"/>
</dbReference>
<sequence>MSSTSSEKIFNLKSTTTEITVSSSNEGAASLWAHFVDSFRPNEVYLANVRSTTYSDGYDMEAAAKRTAQSPLSRCLKGRHLQMIAIGGSIGTGLFINSGKALSNGGPASLLIAFGVIGIMLYTVVHALGELAVLFPVAGSFSTYSARFIDPAWGFAMGWNYAMQWLVVFPLELVAASITLHYWQVNINNAVWIAIFWTLIVGINFVGVKGYGEAEFVFSLVKIVSVIGFIILGIVLVCGGGPVRGYIGGKYWADPGAFNHGFKGLCSVFVTAAFAFSGTELVGLAAAETANPRKALPSAIKQVFWRITLFYIIALSLVGLLVPYNSPQLLDAKSPVDAAASPFVISIQNAGIAGLPSVFNVVILISVLSVGNSSVYGCSRTLASLGDMGLAPKQLAYIDKSGRPLVGIVVTSIFGLIAFVSASPKETDVFNWLLALSGLSSIFTWASVCLAHILFRRAWKLQGHSLDELAFKSQPGVIGSAMGFILNLVILASQFWVAVWPRGKQPTAEAFFQSFLAAPVVLACFVGYKVWQKTKFVKPSDADLVSGRREVDTPALIEDLNAEREALRHRHLVYRVYKYWC</sequence>
<dbReference type="PROSITE" id="PS00218">
    <property type="entry name" value="AMINO_ACID_PERMEASE_1"/>
    <property type="match status" value="1"/>
</dbReference>
<organism evidence="11 12">
    <name type="scientific">Lipomyces starkeyi NRRL Y-11557</name>
    <dbReference type="NCBI Taxonomy" id="675824"/>
    <lineage>
        <taxon>Eukaryota</taxon>
        <taxon>Fungi</taxon>
        <taxon>Dikarya</taxon>
        <taxon>Ascomycota</taxon>
        <taxon>Saccharomycotina</taxon>
        <taxon>Lipomycetes</taxon>
        <taxon>Lipomycetales</taxon>
        <taxon>Lipomycetaceae</taxon>
        <taxon>Lipomyces</taxon>
    </lineage>
</organism>
<feature type="transmembrane region" description="Helical" evidence="9">
    <location>
        <begin position="429"/>
        <end position="455"/>
    </location>
</feature>
<keyword evidence="5 9" id="KW-0812">Transmembrane</keyword>
<feature type="transmembrane region" description="Helical" evidence="9">
    <location>
        <begin position="303"/>
        <end position="324"/>
    </location>
</feature>
<gene>
    <name evidence="11" type="ORF">LIPSTDRAFT_71643</name>
</gene>
<feature type="transmembrane region" description="Helical" evidence="9">
    <location>
        <begin position="80"/>
        <end position="96"/>
    </location>
</feature>
<dbReference type="InterPro" id="IPR004841">
    <property type="entry name" value="AA-permease/SLC12A_dom"/>
</dbReference>
<feature type="transmembrane region" description="Helical" evidence="9">
    <location>
        <begin position="161"/>
        <end position="183"/>
    </location>
</feature>
<feature type="transmembrane region" description="Helical" evidence="9">
    <location>
        <begin position="220"/>
        <end position="242"/>
    </location>
</feature>
<evidence type="ECO:0000256" key="2">
    <source>
        <dbReference type="ARBA" id="ARBA00006983"/>
    </source>
</evidence>
<feature type="transmembrane region" description="Helical" evidence="9">
    <location>
        <begin position="510"/>
        <end position="531"/>
    </location>
</feature>
<feature type="transmembrane region" description="Helical" evidence="9">
    <location>
        <begin position="476"/>
        <end position="498"/>
    </location>
</feature>
<dbReference type="Pfam" id="PF00324">
    <property type="entry name" value="AA_permease"/>
    <property type="match status" value="1"/>
</dbReference>
<dbReference type="InterPro" id="IPR004762">
    <property type="entry name" value="Amino_acid_permease_fungi"/>
</dbReference>